<dbReference type="InterPro" id="IPR045098">
    <property type="entry name" value="Fyv10_fam"/>
</dbReference>
<dbReference type="InterPro" id="IPR024964">
    <property type="entry name" value="CTLH/CRA"/>
</dbReference>
<evidence type="ECO:0000313" key="9">
    <source>
        <dbReference type="Proteomes" id="UP000094336"/>
    </source>
</evidence>
<dbReference type="CDD" id="cd16652">
    <property type="entry name" value="dRING_Rmd5p-like"/>
    <property type="match status" value="1"/>
</dbReference>
<dbReference type="OrthoDB" id="1933281at2759"/>
<dbReference type="GeneID" id="30148854"/>
<dbReference type="Gene3D" id="3.30.40.10">
    <property type="entry name" value="Zinc/RING finger domain, C3HC4 (zinc finger)"/>
    <property type="match status" value="1"/>
</dbReference>
<name>A0A1E3QPP3_9ASCO</name>
<dbReference type="Pfam" id="PF13445">
    <property type="entry name" value="zf-RING_UBOX"/>
    <property type="match status" value="1"/>
</dbReference>
<dbReference type="AlphaFoldDB" id="A0A1E3QPP3"/>
<dbReference type="InterPro" id="IPR037683">
    <property type="entry name" value="Rmd5_dRing"/>
</dbReference>
<evidence type="ECO:0000256" key="5">
    <source>
        <dbReference type="ARBA" id="ARBA00022833"/>
    </source>
</evidence>
<gene>
    <name evidence="8" type="ORF">BABINDRAFT_175853</name>
</gene>
<keyword evidence="2" id="KW-0963">Cytoplasm</keyword>
<keyword evidence="5" id="KW-0862">Zinc</keyword>
<reference evidence="9" key="1">
    <citation type="submission" date="2016-05" db="EMBL/GenBank/DDBJ databases">
        <title>Comparative genomics of biotechnologically important yeasts.</title>
        <authorList>
            <consortium name="DOE Joint Genome Institute"/>
            <person name="Riley R."/>
            <person name="Haridas S."/>
            <person name="Wolfe K.H."/>
            <person name="Lopes M.R."/>
            <person name="Hittinger C.T."/>
            <person name="Goker M."/>
            <person name="Salamov A."/>
            <person name="Wisecaver J."/>
            <person name="Long T.M."/>
            <person name="Aerts A.L."/>
            <person name="Barry K."/>
            <person name="Choi C."/>
            <person name="Clum A."/>
            <person name="Coughlan A.Y."/>
            <person name="Deshpande S."/>
            <person name="Douglass A.P."/>
            <person name="Hanson S.J."/>
            <person name="Klenk H.-P."/>
            <person name="Labutti K."/>
            <person name="Lapidus A."/>
            <person name="Lindquist E."/>
            <person name="Lipzen A."/>
            <person name="Meier-Kolthoff J.P."/>
            <person name="Ohm R.A."/>
            <person name="Otillar R.P."/>
            <person name="Pangilinan J."/>
            <person name="Peng Y."/>
            <person name="Rokas A."/>
            <person name="Rosa C.A."/>
            <person name="Scheuner C."/>
            <person name="Sibirny A.A."/>
            <person name="Slot J.C."/>
            <person name="Stielow J.B."/>
            <person name="Sun H."/>
            <person name="Kurtzman C.P."/>
            <person name="Blackwell M."/>
            <person name="Grigoriev I.V."/>
            <person name="Jeffries T.W."/>
        </authorList>
    </citation>
    <scope>NUCLEOTIDE SEQUENCE [LARGE SCALE GENOMIC DNA]</scope>
    <source>
        <strain evidence="9">NRRL Y-12698</strain>
    </source>
</reference>
<evidence type="ECO:0000256" key="4">
    <source>
        <dbReference type="ARBA" id="ARBA00022771"/>
    </source>
</evidence>
<dbReference type="PANTHER" id="PTHR12170:SF3">
    <property type="entry name" value="GH10162P"/>
    <property type="match status" value="1"/>
</dbReference>
<accession>A0A1E3QPP3</accession>
<dbReference type="Proteomes" id="UP000094336">
    <property type="component" value="Unassembled WGS sequence"/>
</dbReference>
<evidence type="ECO:0000256" key="1">
    <source>
        <dbReference type="ARBA" id="ARBA00004496"/>
    </source>
</evidence>
<dbReference type="SUPFAM" id="SSF57850">
    <property type="entry name" value="RING/U-box"/>
    <property type="match status" value="1"/>
</dbReference>
<keyword evidence="9" id="KW-1185">Reference proteome</keyword>
<comment type="subcellular location">
    <subcellularLocation>
        <location evidence="1">Cytoplasm</location>
    </subcellularLocation>
</comment>
<feature type="domain" description="RING-Gid-type" evidence="7">
    <location>
        <begin position="354"/>
        <end position="398"/>
    </location>
</feature>
<dbReference type="PANTHER" id="PTHR12170">
    <property type="entry name" value="MACROPHAGE ERYTHROBLAST ATTACHER-RELATED"/>
    <property type="match status" value="1"/>
</dbReference>
<evidence type="ECO:0000313" key="8">
    <source>
        <dbReference type="EMBL" id="ODQ79676.1"/>
    </source>
</evidence>
<keyword evidence="3" id="KW-0479">Metal-binding</keyword>
<dbReference type="GO" id="GO:0034657">
    <property type="term" value="C:GID complex"/>
    <property type="evidence" value="ECO:0007669"/>
    <property type="project" value="TreeGrafter"/>
</dbReference>
<dbReference type="PROSITE" id="PS51867">
    <property type="entry name" value="ZF_RING_GID"/>
    <property type="match status" value="1"/>
</dbReference>
<feature type="zinc finger region" description="RING-Gid-type" evidence="6">
    <location>
        <begin position="354"/>
        <end position="398"/>
    </location>
</feature>
<dbReference type="STRING" id="984486.A0A1E3QPP3"/>
<evidence type="ECO:0000259" key="7">
    <source>
        <dbReference type="PROSITE" id="PS51867"/>
    </source>
</evidence>
<evidence type="ECO:0000256" key="2">
    <source>
        <dbReference type="ARBA" id="ARBA00022490"/>
    </source>
</evidence>
<protein>
    <recommendedName>
        <fullName evidence="7">RING-Gid-type domain-containing protein</fullName>
    </recommendedName>
</protein>
<dbReference type="GO" id="GO:0043161">
    <property type="term" value="P:proteasome-mediated ubiquitin-dependent protein catabolic process"/>
    <property type="evidence" value="ECO:0007669"/>
    <property type="project" value="InterPro"/>
</dbReference>
<dbReference type="GO" id="GO:0008270">
    <property type="term" value="F:zinc ion binding"/>
    <property type="evidence" value="ECO:0007669"/>
    <property type="project" value="UniProtKB-KW"/>
</dbReference>
<dbReference type="InterPro" id="IPR044063">
    <property type="entry name" value="ZF_RING_GID"/>
</dbReference>
<dbReference type="InterPro" id="IPR013083">
    <property type="entry name" value="Znf_RING/FYVE/PHD"/>
</dbReference>
<dbReference type="GO" id="GO:0005737">
    <property type="term" value="C:cytoplasm"/>
    <property type="evidence" value="ECO:0007669"/>
    <property type="project" value="UniProtKB-SubCell"/>
</dbReference>
<dbReference type="InterPro" id="IPR027370">
    <property type="entry name" value="Znf-RING_euk"/>
</dbReference>
<keyword evidence="4 6" id="KW-0863">Zinc-finger</keyword>
<evidence type="ECO:0000256" key="6">
    <source>
        <dbReference type="PROSITE-ProRule" id="PRU01215"/>
    </source>
</evidence>
<sequence length="415" mass="47173">MTSTLPQISKEIDSLAKVSGESMLTCLDETQSLLDVLRAAQAALIADDDSELNKLPVRVNAWSNAMIKSLKMYNTGLTLFNVKVVESGRTFEFRLDDLYKYPLGEGTNVQRMVTKSIIMHLVRNNTDDGALLHLVRRLEQQFNLEVSAELVDGFRVLNDLVSAILVDHTLRPVIDWCEANHEALIHELNSDLEFQLHKLQFLIHYNSGSTADAIGPDGLSRFLAYKYARENFQKFGVSHLQVVLKLLSSLLYAAETETNPYRSLVDLQSSEDTQLVMRQKIVSLLVSNFCALVLRLSPRSLLEEVLLASYRALPQFVKFHKLLKVSANLDWTTENELPFETPYDYDEFHQVFICPVSKEQTVHGVNPPMSLPCRHILSKESIWKLSRNLTTSFKCPYCPEICSPENTFEVKFVNL</sequence>
<dbReference type="GO" id="GO:0005634">
    <property type="term" value="C:nucleus"/>
    <property type="evidence" value="ECO:0007669"/>
    <property type="project" value="TreeGrafter"/>
</dbReference>
<dbReference type="RefSeq" id="XP_018985004.1">
    <property type="nucleotide sequence ID" value="XM_019131001.1"/>
</dbReference>
<evidence type="ECO:0000256" key="3">
    <source>
        <dbReference type="ARBA" id="ARBA00022723"/>
    </source>
</evidence>
<organism evidence="8 9">
    <name type="scientific">Babjeviella inositovora NRRL Y-12698</name>
    <dbReference type="NCBI Taxonomy" id="984486"/>
    <lineage>
        <taxon>Eukaryota</taxon>
        <taxon>Fungi</taxon>
        <taxon>Dikarya</taxon>
        <taxon>Ascomycota</taxon>
        <taxon>Saccharomycotina</taxon>
        <taxon>Pichiomycetes</taxon>
        <taxon>Serinales incertae sedis</taxon>
        <taxon>Babjeviella</taxon>
    </lineage>
</organism>
<dbReference type="Pfam" id="PF10607">
    <property type="entry name" value="CTLH"/>
    <property type="match status" value="1"/>
</dbReference>
<dbReference type="EMBL" id="KV454431">
    <property type="protein sequence ID" value="ODQ79676.1"/>
    <property type="molecule type" value="Genomic_DNA"/>
</dbReference>
<proteinExistence type="predicted"/>
<dbReference type="GO" id="GO:0061630">
    <property type="term" value="F:ubiquitin protein ligase activity"/>
    <property type="evidence" value="ECO:0007669"/>
    <property type="project" value="InterPro"/>
</dbReference>